<evidence type="ECO:0000256" key="2">
    <source>
        <dbReference type="ARBA" id="ARBA00022448"/>
    </source>
</evidence>
<reference evidence="9 10" key="1">
    <citation type="submission" date="2019-06" db="EMBL/GenBank/DDBJ databases">
        <title>Genome sequence of Ureibacillus terrenus.</title>
        <authorList>
            <person name="Maclea K.S."/>
            <person name="Simoes M."/>
        </authorList>
    </citation>
    <scope>NUCLEOTIDE SEQUENCE [LARGE SCALE GENOMIC DNA]</scope>
    <source>
        <strain evidence="9 10">ATCC BAA-384</strain>
    </source>
</reference>
<feature type="transmembrane region" description="Helical" evidence="7">
    <location>
        <begin position="224"/>
        <end position="246"/>
    </location>
</feature>
<evidence type="ECO:0000256" key="4">
    <source>
        <dbReference type="ARBA" id="ARBA00022692"/>
    </source>
</evidence>
<evidence type="ECO:0000256" key="1">
    <source>
        <dbReference type="ARBA" id="ARBA00004651"/>
    </source>
</evidence>
<evidence type="ECO:0000256" key="5">
    <source>
        <dbReference type="ARBA" id="ARBA00022989"/>
    </source>
</evidence>
<evidence type="ECO:0000313" key="9">
    <source>
        <dbReference type="EMBL" id="TQE91754.1"/>
    </source>
</evidence>
<gene>
    <name evidence="9" type="ORF">FKZ59_03270</name>
</gene>
<evidence type="ECO:0000256" key="6">
    <source>
        <dbReference type="ARBA" id="ARBA00023136"/>
    </source>
</evidence>
<sequence>MNTMKMESYNRNLIVSILLAASFVSLLNQTLLIVALPSIMEEFSITPGEAQWVTTGFLLANGIMIPITAFLIEKYSSKWLLIFAIGIFASGTFVGAVTPNFWMLILARILQAIGAGMLMPLMQTVIFSIFPVEKRGAAMGVSGLVIGFAPAIGPTLAGWIIDHFSWRYLFYTVLPFTLLVLILSIFLMKNVTRQRERKLDVLSVILSSFGWGGILYSTSLVGSYGWANPNVMISIVFGAISLYLFISRQFKLEQPMLNFTVFHSKEFTLTTILSVVVFGLLIGLETILPIFVQKIQHGTALTSGLMLLPGAVITGIMSPISGKLFDRFGAKGLSIIGFSCMVLATIGYTLIHKNTPVPLISFIFAIQMFGFSLMSMNLMTSGINSLPHDMIAHGTAMHNTIRTVGASIFTAMLVSVMSFGNVQSVLSNEEIYKGIKIAFFVALCFAFIGLFLSFFLTKKRPADDKDLESAS</sequence>
<dbReference type="PROSITE" id="PS50850">
    <property type="entry name" value="MFS"/>
    <property type="match status" value="1"/>
</dbReference>
<dbReference type="GO" id="GO:0005886">
    <property type="term" value="C:plasma membrane"/>
    <property type="evidence" value="ECO:0007669"/>
    <property type="project" value="UniProtKB-SubCell"/>
</dbReference>
<evidence type="ECO:0000256" key="7">
    <source>
        <dbReference type="SAM" id="Phobius"/>
    </source>
</evidence>
<evidence type="ECO:0000256" key="3">
    <source>
        <dbReference type="ARBA" id="ARBA00022475"/>
    </source>
</evidence>
<feature type="transmembrane region" description="Helical" evidence="7">
    <location>
        <begin position="332"/>
        <end position="351"/>
    </location>
</feature>
<dbReference type="PANTHER" id="PTHR42718">
    <property type="entry name" value="MAJOR FACILITATOR SUPERFAMILY MULTIDRUG TRANSPORTER MFSC"/>
    <property type="match status" value="1"/>
</dbReference>
<keyword evidence="2" id="KW-0813">Transport</keyword>
<keyword evidence="4 7" id="KW-0812">Transmembrane</keyword>
<dbReference type="GO" id="GO:0022857">
    <property type="term" value="F:transmembrane transporter activity"/>
    <property type="evidence" value="ECO:0007669"/>
    <property type="project" value="InterPro"/>
</dbReference>
<dbReference type="SUPFAM" id="SSF103473">
    <property type="entry name" value="MFS general substrate transporter"/>
    <property type="match status" value="1"/>
</dbReference>
<feature type="transmembrane region" description="Helical" evidence="7">
    <location>
        <begin position="51"/>
        <end position="72"/>
    </location>
</feature>
<dbReference type="InterPro" id="IPR020846">
    <property type="entry name" value="MFS_dom"/>
</dbReference>
<comment type="caution">
    <text evidence="9">The sequence shown here is derived from an EMBL/GenBank/DDBJ whole genome shotgun (WGS) entry which is preliminary data.</text>
</comment>
<dbReference type="InterPro" id="IPR011701">
    <property type="entry name" value="MFS"/>
</dbReference>
<proteinExistence type="predicted"/>
<protein>
    <submittedName>
        <fullName evidence="9">Multidrug efflux MFS transporter</fullName>
    </submittedName>
</protein>
<dbReference type="NCBIfam" id="TIGR00711">
    <property type="entry name" value="efflux_EmrB"/>
    <property type="match status" value="1"/>
</dbReference>
<evidence type="ECO:0000259" key="8">
    <source>
        <dbReference type="PROSITE" id="PS50850"/>
    </source>
</evidence>
<dbReference type="Proteomes" id="UP000315753">
    <property type="component" value="Unassembled WGS sequence"/>
</dbReference>
<comment type="subcellular location">
    <subcellularLocation>
        <location evidence="1">Cell membrane</location>
        <topology evidence="1">Multi-pass membrane protein</topology>
    </subcellularLocation>
</comment>
<dbReference type="Pfam" id="PF07690">
    <property type="entry name" value="MFS_1"/>
    <property type="match status" value="1"/>
</dbReference>
<dbReference type="OrthoDB" id="9816041at2"/>
<feature type="transmembrane region" description="Helical" evidence="7">
    <location>
        <begin position="437"/>
        <end position="456"/>
    </location>
</feature>
<evidence type="ECO:0000313" key="10">
    <source>
        <dbReference type="Proteomes" id="UP000315753"/>
    </source>
</evidence>
<feature type="transmembrane region" description="Helical" evidence="7">
    <location>
        <begin position="267"/>
        <end position="292"/>
    </location>
</feature>
<feature type="transmembrane region" description="Helical" evidence="7">
    <location>
        <begin position="357"/>
        <end position="379"/>
    </location>
</feature>
<dbReference type="InterPro" id="IPR004638">
    <property type="entry name" value="EmrB-like"/>
</dbReference>
<feature type="transmembrane region" description="Helical" evidence="7">
    <location>
        <begin position="298"/>
        <end position="320"/>
    </location>
</feature>
<dbReference type="EMBL" id="VIGD01000003">
    <property type="protein sequence ID" value="TQE91754.1"/>
    <property type="molecule type" value="Genomic_DNA"/>
</dbReference>
<feature type="transmembrane region" description="Helical" evidence="7">
    <location>
        <begin position="400"/>
        <end position="417"/>
    </location>
</feature>
<keyword evidence="5 7" id="KW-1133">Transmembrane helix</keyword>
<dbReference type="PANTHER" id="PTHR42718:SF24">
    <property type="entry name" value="MAJOR FACILITATOR SUPERFAMILY (MFS) PROFILE DOMAIN-CONTAINING PROTEIN"/>
    <property type="match status" value="1"/>
</dbReference>
<organism evidence="9 10">
    <name type="scientific">Ureibacillus terrenus</name>
    <dbReference type="NCBI Taxonomy" id="118246"/>
    <lineage>
        <taxon>Bacteria</taxon>
        <taxon>Bacillati</taxon>
        <taxon>Bacillota</taxon>
        <taxon>Bacilli</taxon>
        <taxon>Bacillales</taxon>
        <taxon>Caryophanaceae</taxon>
        <taxon>Ureibacillus</taxon>
    </lineage>
</organism>
<feature type="transmembrane region" description="Helical" evidence="7">
    <location>
        <begin position="199"/>
        <end position="218"/>
    </location>
</feature>
<feature type="transmembrane region" description="Helical" evidence="7">
    <location>
        <begin position="79"/>
        <end position="97"/>
    </location>
</feature>
<feature type="transmembrane region" description="Helical" evidence="7">
    <location>
        <begin position="167"/>
        <end position="187"/>
    </location>
</feature>
<feature type="transmembrane region" description="Helical" evidence="7">
    <location>
        <begin position="137"/>
        <end position="161"/>
    </location>
</feature>
<accession>A0A540V4T3</accession>
<keyword evidence="3" id="KW-1003">Cell membrane</keyword>
<name>A0A540V4T3_9BACL</name>
<dbReference type="Gene3D" id="1.20.1250.20">
    <property type="entry name" value="MFS general substrate transporter like domains"/>
    <property type="match status" value="1"/>
</dbReference>
<feature type="domain" description="Major facilitator superfamily (MFS) profile" evidence="8">
    <location>
        <begin position="14"/>
        <end position="461"/>
    </location>
</feature>
<dbReference type="Gene3D" id="1.20.1720.10">
    <property type="entry name" value="Multidrug resistance protein D"/>
    <property type="match status" value="1"/>
</dbReference>
<dbReference type="AlphaFoldDB" id="A0A540V4T3"/>
<feature type="transmembrane region" description="Helical" evidence="7">
    <location>
        <begin position="109"/>
        <end position="130"/>
    </location>
</feature>
<dbReference type="InterPro" id="IPR036259">
    <property type="entry name" value="MFS_trans_sf"/>
</dbReference>
<dbReference type="CDD" id="cd17503">
    <property type="entry name" value="MFS_LmrB_MDR_like"/>
    <property type="match status" value="1"/>
</dbReference>
<keyword evidence="6 7" id="KW-0472">Membrane</keyword>
<keyword evidence="10" id="KW-1185">Reference proteome</keyword>
<dbReference type="PRINTS" id="PR01036">
    <property type="entry name" value="TCRTETB"/>
</dbReference>
<dbReference type="RefSeq" id="WP_141601313.1">
    <property type="nucleotide sequence ID" value="NZ_JARMSB010000014.1"/>
</dbReference>